<dbReference type="AlphaFoldDB" id="A0A9W4U4J6"/>
<feature type="region of interest" description="Disordered" evidence="1">
    <location>
        <begin position="495"/>
        <end position="521"/>
    </location>
</feature>
<evidence type="ECO:0000313" key="2">
    <source>
        <dbReference type="EMBL" id="CAI6240723.1"/>
    </source>
</evidence>
<comment type="caution">
    <text evidence="2">The sequence shown here is derived from an EMBL/GenBank/DDBJ whole genome shotgun (WGS) entry which is preliminary data.</text>
</comment>
<evidence type="ECO:0000256" key="1">
    <source>
        <dbReference type="SAM" id="MobiDB-lite"/>
    </source>
</evidence>
<proteinExistence type="predicted"/>
<name>A0A9W4U4J6_9PLEO</name>
<sequence length="521" mass="60000">MKSQPANEINHDTAPPAMDHRGPPSTSTAFNKLPIEVIHRVLIAKCLIPNADDEPRDFRTTELEVNKYRLICHATNNAIAGDRYSFWRVLFRERFALAPGGGGKKSGELAAMYQRRSRYLRRAAAGRDFKHGGAIWEQKALEVLRDLINESFHGPQEFDQFGDLFCKNQVELREFIRDSKLIYNRKRVCPAGDDEEWGNTLAAVRLMCSQLIFEMDGINKADVIAMDDAQEAVYAPTNDARLYDGPKKNRLNVKWMVQCFDFFRRYMACPHSSNLYNTLGDLEESELPTAWDAPLSRGSYPLSRHWKGTYAYLEHPILKRMRRRSKLRSTKDEEDLYIDLNIDEGKIQSLHLNFLEEGHTVYWPDSFEETLDSTRDTLNPTTRAQHSKKNATADAASTRNIQFTGWGEDLEDTFYATGWLNPLPDQCEIPGWQRVTFMKHFDPDPANVDDDNLWAYEGVVLPGGKFILGRWWYANDEVNYNSDYNGPFILWATSENEDEFPDLPPNSDDEDDEDDEDAYET</sequence>
<keyword evidence="3" id="KW-1185">Reference proteome</keyword>
<evidence type="ECO:0000313" key="3">
    <source>
        <dbReference type="Proteomes" id="UP001152607"/>
    </source>
</evidence>
<feature type="region of interest" description="Disordered" evidence="1">
    <location>
        <begin position="1"/>
        <end position="29"/>
    </location>
</feature>
<dbReference type="Proteomes" id="UP001152607">
    <property type="component" value="Unassembled WGS sequence"/>
</dbReference>
<protein>
    <submittedName>
        <fullName evidence="2">Uncharacterized protein</fullName>
    </submittedName>
</protein>
<gene>
    <name evidence="2" type="ORF">PDIGIT_LOCUS574</name>
</gene>
<reference evidence="2" key="1">
    <citation type="submission" date="2023-01" db="EMBL/GenBank/DDBJ databases">
        <authorList>
            <person name="Van Ghelder C."/>
            <person name="Rancurel C."/>
        </authorList>
    </citation>
    <scope>NUCLEOTIDE SEQUENCE</scope>
    <source>
        <strain evidence="2">CNCM I-4278</strain>
    </source>
</reference>
<dbReference type="EMBL" id="CAOQHR010000001">
    <property type="protein sequence ID" value="CAI6240723.1"/>
    <property type="molecule type" value="Genomic_DNA"/>
</dbReference>
<dbReference type="OrthoDB" id="3971593at2759"/>
<organism evidence="2 3">
    <name type="scientific">Periconia digitata</name>
    <dbReference type="NCBI Taxonomy" id="1303443"/>
    <lineage>
        <taxon>Eukaryota</taxon>
        <taxon>Fungi</taxon>
        <taxon>Dikarya</taxon>
        <taxon>Ascomycota</taxon>
        <taxon>Pezizomycotina</taxon>
        <taxon>Dothideomycetes</taxon>
        <taxon>Pleosporomycetidae</taxon>
        <taxon>Pleosporales</taxon>
        <taxon>Massarineae</taxon>
        <taxon>Periconiaceae</taxon>
        <taxon>Periconia</taxon>
    </lineage>
</organism>
<accession>A0A9W4U4J6</accession>